<dbReference type="RefSeq" id="WP_121804615.1">
    <property type="nucleotide sequence ID" value="NZ_RDBE01000001.1"/>
</dbReference>
<name>A0A3L8P6V1_9ACTN</name>
<reference evidence="6 7" key="1">
    <citation type="submission" date="2018-10" db="EMBL/GenBank/DDBJ databases">
        <title>Marmoricola sp. 4Q3S-7 whole genome shotgun sequence.</title>
        <authorList>
            <person name="Li F."/>
        </authorList>
    </citation>
    <scope>NUCLEOTIDE SEQUENCE [LARGE SCALE GENOMIC DNA]</scope>
    <source>
        <strain evidence="6 7">4Q3S-7</strain>
    </source>
</reference>
<dbReference type="InterPro" id="IPR025997">
    <property type="entry name" value="SBP_2_dom"/>
</dbReference>
<proteinExistence type="inferred from homology"/>
<dbReference type="AlphaFoldDB" id="A0A3L8P6V1"/>
<evidence type="ECO:0000313" key="7">
    <source>
        <dbReference type="Proteomes" id="UP000281708"/>
    </source>
</evidence>
<feature type="domain" description="Periplasmic binding protein" evidence="5">
    <location>
        <begin position="48"/>
        <end position="297"/>
    </location>
</feature>
<dbReference type="Gene3D" id="3.40.50.2300">
    <property type="match status" value="2"/>
</dbReference>
<sequence>MRPLRRRLLLVVAALTTVCLTAACSVVTRVGGANAKTYPKKDVVLVASVINTTNPYMVSMIQGAKALSKRLGVPLKIVDSQGSSQTEISKIQAILAQGKKVALMVNTVASSDAPTIVNAVKAAGGYVTIWWNKPDSFEPARVGNNFAAFQKFPGVVSGECTGKALAEGIGKKGDIIALAGVLDSTTSQTRVAGLKQALKAYPGVHLLDVQAGNWDPQVAFGVTQSLISKYGKKIDGVWAADDAMILGATEAMKKAGRFDQVKFASDGLYPPVVKLMKDHAGNDAVVGETFHRGYMASAIGLYTSYLAVTGKINPAKLPRDKRDSLFKLACVTPANLAEYSRYDDDIDGWVDTMVEKGPWNTAPAQLVGAGPEKLPR</sequence>
<evidence type="ECO:0000256" key="2">
    <source>
        <dbReference type="ARBA" id="ARBA00007639"/>
    </source>
</evidence>
<dbReference type="InterPro" id="IPR028082">
    <property type="entry name" value="Peripla_BP_I"/>
</dbReference>
<evidence type="ECO:0000256" key="1">
    <source>
        <dbReference type="ARBA" id="ARBA00004196"/>
    </source>
</evidence>
<dbReference type="SUPFAM" id="SSF53822">
    <property type="entry name" value="Periplasmic binding protein-like I"/>
    <property type="match status" value="1"/>
</dbReference>
<feature type="chain" id="PRO_5038553169" evidence="4">
    <location>
        <begin position="23"/>
        <end position="376"/>
    </location>
</feature>
<accession>A0A3L8P6V1</accession>
<dbReference type="PROSITE" id="PS51257">
    <property type="entry name" value="PROKAR_LIPOPROTEIN"/>
    <property type="match status" value="1"/>
</dbReference>
<dbReference type="GO" id="GO:0030313">
    <property type="term" value="C:cell envelope"/>
    <property type="evidence" value="ECO:0007669"/>
    <property type="project" value="UniProtKB-SubCell"/>
</dbReference>
<keyword evidence="7" id="KW-1185">Reference proteome</keyword>
<dbReference type="GO" id="GO:0030246">
    <property type="term" value="F:carbohydrate binding"/>
    <property type="evidence" value="ECO:0007669"/>
    <property type="project" value="UniProtKB-ARBA"/>
</dbReference>
<feature type="signal peptide" evidence="4">
    <location>
        <begin position="1"/>
        <end position="22"/>
    </location>
</feature>
<dbReference type="PANTHER" id="PTHR46847:SF1">
    <property type="entry name" value="D-ALLOSE-BINDING PERIPLASMIC PROTEIN-RELATED"/>
    <property type="match status" value="1"/>
</dbReference>
<keyword evidence="3 4" id="KW-0732">Signal</keyword>
<dbReference type="EMBL" id="RDBE01000001">
    <property type="protein sequence ID" value="RLV50935.1"/>
    <property type="molecule type" value="Genomic_DNA"/>
</dbReference>
<dbReference type="Pfam" id="PF13407">
    <property type="entry name" value="Peripla_BP_4"/>
    <property type="match status" value="1"/>
</dbReference>
<evidence type="ECO:0000256" key="3">
    <source>
        <dbReference type="ARBA" id="ARBA00022729"/>
    </source>
</evidence>
<comment type="similarity">
    <text evidence="2">Belongs to the bacterial solute-binding protein 2 family.</text>
</comment>
<evidence type="ECO:0000256" key="4">
    <source>
        <dbReference type="SAM" id="SignalP"/>
    </source>
</evidence>
<protein>
    <submittedName>
        <fullName evidence="6">Sugar ABC transporter substrate-binding protein</fullName>
    </submittedName>
</protein>
<evidence type="ECO:0000313" key="6">
    <source>
        <dbReference type="EMBL" id="RLV50935.1"/>
    </source>
</evidence>
<comment type="caution">
    <text evidence="6">The sequence shown here is derived from an EMBL/GenBank/DDBJ whole genome shotgun (WGS) entry which is preliminary data.</text>
</comment>
<dbReference type="CDD" id="cd01536">
    <property type="entry name" value="PBP1_ABC_sugar_binding-like"/>
    <property type="match status" value="1"/>
</dbReference>
<evidence type="ECO:0000259" key="5">
    <source>
        <dbReference type="Pfam" id="PF13407"/>
    </source>
</evidence>
<comment type="subcellular location">
    <subcellularLocation>
        <location evidence="1">Cell envelope</location>
    </subcellularLocation>
</comment>
<dbReference type="Proteomes" id="UP000281708">
    <property type="component" value="Unassembled WGS sequence"/>
</dbReference>
<dbReference type="PANTHER" id="PTHR46847">
    <property type="entry name" value="D-ALLOSE-BINDING PERIPLASMIC PROTEIN-RELATED"/>
    <property type="match status" value="1"/>
</dbReference>
<gene>
    <name evidence="6" type="ORF">D9V37_03085</name>
</gene>
<organism evidence="6 7">
    <name type="scientific">Nocardioides mangrovicus</name>
    <dbReference type="NCBI Taxonomy" id="2478913"/>
    <lineage>
        <taxon>Bacteria</taxon>
        <taxon>Bacillati</taxon>
        <taxon>Actinomycetota</taxon>
        <taxon>Actinomycetes</taxon>
        <taxon>Propionibacteriales</taxon>
        <taxon>Nocardioidaceae</taxon>
        <taxon>Nocardioides</taxon>
    </lineage>
</organism>
<dbReference type="OrthoDB" id="9813037at2"/>